<name>A0A1C3EC69_9GAMM</name>
<organism evidence="2 3">
    <name type="scientific">Veronia pacifica</name>
    <dbReference type="NCBI Taxonomy" id="1080227"/>
    <lineage>
        <taxon>Bacteria</taxon>
        <taxon>Pseudomonadati</taxon>
        <taxon>Pseudomonadota</taxon>
        <taxon>Gammaproteobacteria</taxon>
        <taxon>Vibrionales</taxon>
        <taxon>Vibrionaceae</taxon>
        <taxon>Veronia</taxon>
    </lineage>
</organism>
<gene>
    <name evidence="2" type="ORF">A8L45_19120</name>
</gene>
<proteinExistence type="predicted"/>
<dbReference type="InterPro" id="IPR001853">
    <property type="entry name" value="DSBA-like_thioredoxin_dom"/>
</dbReference>
<keyword evidence="3" id="KW-1185">Reference proteome</keyword>
<evidence type="ECO:0000259" key="1">
    <source>
        <dbReference type="Pfam" id="PF01323"/>
    </source>
</evidence>
<evidence type="ECO:0000313" key="3">
    <source>
        <dbReference type="Proteomes" id="UP000094936"/>
    </source>
</evidence>
<reference evidence="2 3" key="1">
    <citation type="submission" date="2016-05" db="EMBL/GenBank/DDBJ databases">
        <title>Genomic Taxonomy of the Vibrionaceae.</title>
        <authorList>
            <person name="Gomez-Gil B."/>
            <person name="Enciso-Ibarra J."/>
        </authorList>
    </citation>
    <scope>NUCLEOTIDE SEQUENCE [LARGE SCALE GENOMIC DNA]</scope>
    <source>
        <strain evidence="2 3">CAIM 1920</strain>
    </source>
</reference>
<sequence>MSVRIDFYSDILCIWGWVGYHINHKLAGRWQEGEVRWHYRHLELYGDVAARIRSQGTGDQAYFRYAERSEKFVSGFDGLDFHPDVWRKVRPGSSLLPHQVIKAVELEYGQQTANHFADRVREAFFRDGRNIGDFNVLTDLLTEYQLSSKSLLSCITNGYALGATVAEFRQAENDKVPGSPTWMLDNDRYRLFGNVEASVIIATVDTLLSKRRD</sequence>
<protein>
    <recommendedName>
        <fullName evidence="1">DSBA-like thioredoxin domain-containing protein</fullName>
    </recommendedName>
</protein>
<feature type="domain" description="DSBA-like thioredoxin" evidence="1">
    <location>
        <begin position="4"/>
        <end position="196"/>
    </location>
</feature>
<dbReference type="Proteomes" id="UP000094936">
    <property type="component" value="Unassembled WGS sequence"/>
</dbReference>
<dbReference type="Gene3D" id="3.40.30.10">
    <property type="entry name" value="Glutaredoxin"/>
    <property type="match status" value="1"/>
</dbReference>
<dbReference type="RefSeq" id="WP_068904958.1">
    <property type="nucleotide sequence ID" value="NZ_JBHUIF010000009.1"/>
</dbReference>
<dbReference type="Pfam" id="PF01323">
    <property type="entry name" value="DSBA"/>
    <property type="match status" value="1"/>
</dbReference>
<dbReference type="OrthoDB" id="9799122at2"/>
<dbReference type="EMBL" id="LYBM01000046">
    <property type="protein sequence ID" value="ODA30828.1"/>
    <property type="molecule type" value="Genomic_DNA"/>
</dbReference>
<dbReference type="InterPro" id="IPR036249">
    <property type="entry name" value="Thioredoxin-like_sf"/>
</dbReference>
<dbReference type="SUPFAM" id="SSF52833">
    <property type="entry name" value="Thioredoxin-like"/>
    <property type="match status" value="1"/>
</dbReference>
<evidence type="ECO:0000313" key="2">
    <source>
        <dbReference type="EMBL" id="ODA30828.1"/>
    </source>
</evidence>
<accession>A0A1C3EC69</accession>
<dbReference type="STRING" id="1080227.A8L45_19120"/>
<dbReference type="AlphaFoldDB" id="A0A1C3EC69"/>
<comment type="caution">
    <text evidence="2">The sequence shown here is derived from an EMBL/GenBank/DDBJ whole genome shotgun (WGS) entry which is preliminary data.</text>
</comment>
<dbReference type="GO" id="GO:0016491">
    <property type="term" value="F:oxidoreductase activity"/>
    <property type="evidence" value="ECO:0007669"/>
    <property type="project" value="InterPro"/>
</dbReference>